<dbReference type="InterPro" id="IPR000160">
    <property type="entry name" value="GGDEF_dom"/>
</dbReference>
<feature type="domain" description="Response regulatory" evidence="4">
    <location>
        <begin position="157"/>
        <end position="273"/>
    </location>
</feature>
<dbReference type="NCBIfam" id="NF007135">
    <property type="entry name" value="PRK09581.1"/>
    <property type="match status" value="1"/>
</dbReference>
<dbReference type="EMBL" id="JAEPIV010000001">
    <property type="protein sequence ID" value="MBK4717530.1"/>
    <property type="molecule type" value="Genomic_DNA"/>
</dbReference>
<dbReference type="SMART" id="SM00448">
    <property type="entry name" value="REC"/>
    <property type="match status" value="2"/>
</dbReference>
<dbReference type="NCBIfam" id="TIGR00254">
    <property type="entry name" value="GGDEF"/>
    <property type="match status" value="1"/>
</dbReference>
<evidence type="ECO:0000256" key="3">
    <source>
        <dbReference type="PROSITE-ProRule" id="PRU00169"/>
    </source>
</evidence>
<dbReference type="EC" id="2.7.7.65" evidence="1"/>
<dbReference type="CDD" id="cd17538">
    <property type="entry name" value="REC_D1_PleD-like"/>
    <property type="match status" value="1"/>
</dbReference>
<sequence>MSARVLVVDDVLPNVKLLAAKLTREYFNVITASNGPEALEMVRRESPDIVLLDVMMPGMDGFEVCEKIRSDPATMHIPVVMVTALSDGADRVRGLEAGADDFLTKPVNDVALFARVRSLVRLKMMMDEWRLRETTSGQLGVLEPTGTLNSESFEGARVLVLEDSRLDLDRVTETLKRDHAHVMAADACAVALERALADDLDLVVISLTLMNEDGLRLCSQLRSHERTRQVPILLMVEEGDLNRVAKGLELGANDYISKPIDRNELLARARIQIRRKRYQERLRANYEQSLSMALTDSLTGVFNRRYINAHLPRLLERAIDNHKPVAILLFDIDHFKVVNDSYGHTVGDEVLKEVSSRASRNLRTFDLVARLGGEEFVVILPDTDAEAALTVAERLRGLIADTLFKVSADVGEIPVTVSIGVTVGGRLGDTAEGLIRRADEALYEAKRAGRNRTIADPPAKALLSP</sequence>
<dbReference type="Proteomes" id="UP000654452">
    <property type="component" value="Unassembled WGS sequence"/>
</dbReference>
<keyword evidence="7" id="KW-1185">Reference proteome</keyword>
<dbReference type="PANTHER" id="PTHR45138">
    <property type="entry name" value="REGULATORY COMPONENTS OF SENSORY TRANSDUCTION SYSTEM"/>
    <property type="match status" value="1"/>
</dbReference>
<dbReference type="Pfam" id="PF00072">
    <property type="entry name" value="Response_reg"/>
    <property type="match status" value="2"/>
</dbReference>
<evidence type="ECO:0000259" key="5">
    <source>
        <dbReference type="PROSITE" id="PS50887"/>
    </source>
</evidence>
<evidence type="ECO:0000256" key="1">
    <source>
        <dbReference type="ARBA" id="ARBA00012528"/>
    </source>
</evidence>
<comment type="caution">
    <text evidence="3">Lacks conserved residue(s) required for the propagation of feature annotation.</text>
</comment>
<gene>
    <name evidence="6" type="ORF">JJL56_01465</name>
</gene>
<dbReference type="RefSeq" id="WP_145623813.1">
    <property type="nucleotide sequence ID" value="NZ_JAEPIV010000001.1"/>
</dbReference>
<dbReference type="PROSITE" id="PS50110">
    <property type="entry name" value="RESPONSE_REGULATORY"/>
    <property type="match status" value="2"/>
</dbReference>
<feature type="modified residue" description="4-aspartylphosphate" evidence="3">
    <location>
        <position position="53"/>
    </location>
</feature>
<dbReference type="SMART" id="SM00267">
    <property type="entry name" value="GGDEF"/>
    <property type="match status" value="1"/>
</dbReference>
<comment type="caution">
    <text evidence="6">The sequence shown here is derived from an EMBL/GenBank/DDBJ whole genome shotgun (WGS) entry which is preliminary data.</text>
</comment>
<dbReference type="InterPro" id="IPR011006">
    <property type="entry name" value="CheY-like_superfamily"/>
</dbReference>
<protein>
    <recommendedName>
        <fullName evidence="1">diguanylate cyclase</fullName>
        <ecNumber evidence="1">2.7.7.65</ecNumber>
    </recommendedName>
</protein>
<reference evidence="6 7" key="1">
    <citation type="submission" date="2021-01" db="EMBL/GenBank/DDBJ databases">
        <title>Azospirillum sp. YIM DDC1 draft genome.</title>
        <authorList>
            <person name="Wang Y.-X."/>
        </authorList>
    </citation>
    <scope>NUCLEOTIDE SEQUENCE [LARGE SCALE GENOMIC DNA]</scope>
    <source>
        <strain evidence="6 7">YIM DDC1</strain>
    </source>
</reference>
<keyword evidence="3" id="KW-0597">Phosphoprotein</keyword>
<comment type="catalytic activity">
    <reaction evidence="2">
        <text>2 GTP = 3',3'-c-di-GMP + 2 diphosphate</text>
        <dbReference type="Rhea" id="RHEA:24898"/>
        <dbReference type="ChEBI" id="CHEBI:33019"/>
        <dbReference type="ChEBI" id="CHEBI:37565"/>
        <dbReference type="ChEBI" id="CHEBI:58805"/>
        <dbReference type="EC" id="2.7.7.65"/>
    </reaction>
</comment>
<accession>A0ABS1HRS7</accession>
<evidence type="ECO:0000313" key="7">
    <source>
        <dbReference type="Proteomes" id="UP000654452"/>
    </source>
</evidence>
<dbReference type="InterPro" id="IPR043128">
    <property type="entry name" value="Rev_trsase/Diguanyl_cyclase"/>
</dbReference>
<dbReference type="InterPro" id="IPR029787">
    <property type="entry name" value="Nucleotide_cyclase"/>
</dbReference>
<evidence type="ECO:0000313" key="6">
    <source>
        <dbReference type="EMBL" id="MBK4717530.1"/>
    </source>
</evidence>
<feature type="domain" description="GGDEF" evidence="5">
    <location>
        <begin position="323"/>
        <end position="458"/>
    </location>
</feature>
<dbReference type="PROSITE" id="PS50887">
    <property type="entry name" value="GGDEF"/>
    <property type="match status" value="1"/>
</dbReference>
<dbReference type="InterPro" id="IPR001789">
    <property type="entry name" value="Sig_transdc_resp-reg_receiver"/>
</dbReference>
<dbReference type="SUPFAM" id="SSF55073">
    <property type="entry name" value="Nucleotide cyclase"/>
    <property type="match status" value="1"/>
</dbReference>
<dbReference type="InterPro" id="IPR050469">
    <property type="entry name" value="Diguanylate_Cyclase"/>
</dbReference>
<dbReference type="Gene3D" id="3.30.70.270">
    <property type="match status" value="1"/>
</dbReference>
<evidence type="ECO:0000259" key="4">
    <source>
        <dbReference type="PROSITE" id="PS50110"/>
    </source>
</evidence>
<dbReference type="Gene3D" id="3.40.50.2300">
    <property type="match status" value="2"/>
</dbReference>
<evidence type="ECO:0000256" key="2">
    <source>
        <dbReference type="ARBA" id="ARBA00034247"/>
    </source>
</evidence>
<proteinExistence type="predicted"/>
<dbReference type="CDD" id="cd01949">
    <property type="entry name" value="GGDEF"/>
    <property type="match status" value="1"/>
</dbReference>
<dbReference type="Pfam" id="PF00990">
    <property type="entry name" value="GGDEF"/>
    <property type="match status" value="1"/>
</dbReference>
<dbReference type="PANTHER" id="PTHR45138:SF9">
    <property type="entry name" value="DIGUANYLATE CYCLASE DGCM-RELATED"/>
    <property type="match status" value="1"/>
</dbReference>
<organism evidence="6 7">
    <name type="scientific">Azospirillum aestuarii</name>
    <dbReference type="NCBI Taxonomy" id="2802052"/>
    <lineage>
        <taxon>Bacteria</taxon>
        <taxon>Pseudomonadati</taxon>
        <taxon>Pseudomonadota</taxon>
        <taxon>Alphaproteobacteria</taxon>
        <taxon>Rhodospirillales</taxon>
        <taxon>Azospirillaceae</taxon>
        <taxon>Azospirillum</taxon>
    </lineage>
</organism>
<name>A0ABS1HRS7_9PROT</name>
<dbReference type="SUPFAM" id="SSF52172">
    <property type="entry name" value="CheY-like"/>
    <property type="match status" value="2"/>
</dbReference>
<feature type="domain" description="Response regulatory" evidence="4">
    <location>
        <begin position="4"/>
        <end position="120"/>
    </location>
</feature>